<dbReference type="EMBL" id="GISG01075509">
    <property type="protein sequence ID" value="MBA4630873.1"/>
    <property type="molecule type" value="Transcribed_RNA"/>
</dbReference>
<reference evidence="2" key="1">
    <citation type="journal article" date="2013" name="J. Plant Res.">
        <title>Effect of fungi and light on seed germination of three Opuntia species from semiarid lands of central Mexico.</title>
        <authorList>
            <person name="Delgado-Sanchez P."/>
            <person name="Jimenez-Bremont J.F."/>
            <person name="Guerrero-Gonzalez Mde L."/>
            <person name="Flores J."/>
        </authorList>
    </citation>
    <scope>NUCLEOTIDE SEQUENCE</scope>
    <source>
        <tissue evidence="2">Cladode</tissue>
    </source>
</reference>
<evidence type="ECO:0000313" key="2">
    <source>
        <dbReference type="EMBL" id="MBA4630873.1"/>
    </source>
</evidence>
<reference evidence="2" key="2">
    <citation type="submission" date="2020-07" db="EMBL/GenBank/DDBJ databases">
        <authorList>
            <person name="Vera ALvarez R."/>
            <person name="Arias-Moreno D.M."/>
            <person name="Jimenez-Jacinto V."/>
            <person name="Jimenez-Bremont J.F."/>
            <person name="Swaminathan K."/>
            <person name="Moose S.P."/>
            <person name="Guerrero-Gonzalez M.L."/>
            <person name="Marino-Ramirez L."/>
            <person name="Landsman D."/>
            <person name="Rodriguez-Kessler M."/>
            <person name="Delgado-Sanchez P."/>
        </authorList>
    </citation>
    <scope>NUCLEOTIDE SEQUENCE</scope>
    <source>
        <tissue evidence="2">Cladode</tissue>
    </source>
</reference>
<feature type="compositionally biased region" description="Low complexity" evidence="1">
    <location>
        <begin position="41"/>
        <end position="60"/>
    </location>
</feature>
<dbReference type="PANTHER" id="PTHR33132">
    <property type="entry name" value="OSJNBB0118P14.9 PROTEIN"/>
    <property type="match status" value="1"/>
</dbReference>
<organism evidence="2">
    <name type="scientific">Opuntia streptacantha</name>
    <name type="common">Prickly pear cactus</name>
    <name type="synonym">Opuntia cardona</name>
    <dbReference type="NCBI Taxonomy" id="393608"/>
    <lineage>
        <taxon>Eukaryota</taxon>
        <taxon>Viridiplantae</taxon>
        <taxon>Streptophyta</taxon>
        <taxon>Embryophyta</taxon>
        <taxon>Tracheophyta</taxon>
        <taxon>Spermatophyta</taxon>
        <taxon>Magnoliopsida</taxon>
        <taxon>eudicotyledons</taxon>
        <taxon>Gunneridae</taxon>
        <taxon>Pentapetalae</taxon>
        <taxon>Caryophyllales</taxon>
        <taxon>Cactineae</taxon>
        <taxon>Cactaceae</taxon>
        <taxon>Opuntioideae</taxon>
        <taxon>Opuntia</taxon>
    </lineage>
</organism>
<name>A0A7C8Z0X5_OPUST</name>
<dbReference type="PANTHER" id="PTHR33132:SF128">
    <property type="entry name" value="OS01G0778900 PROTEIN"/>
    <property type="match status" value="1"/>
</dbReference>
<sequence>MATDEKQTQKRMTRKLSIRQINVEDIQAKAQEQAQSNSTMSTSPLQSPLRSPSLKKSLSGKMNCLCAPTTHAGSFRCRLHRNGSSFRRLSIGADLNELDDKSSLTAAPLETT</sequence>
<dbReference type="AlphaFoldDB" id="A0A7C8Z0X5"/>
<accession>A0A7C8Z0X5</accession>
<feature type="compositionally biased region" description="Polar residues" evidence="1">
    <location>
        <begin position="30"/>
        <end position="40"/>
    </location>
</feature>
<feature type="region of interest" description="Disordered" evidence="1">
    <location>
        <begin position="1"/>
        <end position="60"/>
    </location>
</feature>
<proteinExistence type="predicted"/>
<evidence type="ECO:0000256" key="1">
    <source>
        <dbReference type="SAM" id="MobiDB-lite"/>
    </source>
</evidence>
<protein>
    <submittedName>
        <fullName evidence="2">Uncharacterized protein</fullName>
    </submittedName>
</protein>